<name>A0A1S1M240_MYCCH</name>
<keyword evidence="3" id="KW-1185">Reference proteome</keyword>
<accession>A0A1S1M240</accession>
<dbReference type="SUPFAM" id="SSF52091">
    <property type="entry name" value="SpoIIaa-like"/>
    <property type="match status" value="1"/>
</dbReference>
<gene>
    <name evidence="2" type="ORF">BKG84_20625</name>
</gene>
<dbReference type="AlphaFoldDB" id="A0A1S1M240"/>
<comment type="caution">
    <text evidence="2">The sequence shown here is derived from an EMBL/GenBank/DDBJ whole genome shotgun (WGS) entry which is preliminary data.</text>
</comment>
<dbReference type="CDD" id="cd07043">
    <property type="entry name" value="STAS_anti-anti-sigma_factors"/>
    <property type="match status" value="1"/>
</dbReference>
<evidence type="ECO:0000259" key="1">
    <source>
        <dbReference type="PROSITE" id="PS50801"/>
    </source>
</evidence>
<evidence type="ECO:0000313" key="3">
    <source>
        <dbReference type="Proteomes" id="UP000179441"/>
    </source>
</evidence>
<dbReference type="InterPro" id="IPR036513">
    <property type="entry name" value="STAS_dom_sf"/>
</dbReference>
<sequence length="140" mass="15212">MSIIDQNASRFAARSKTGVISLFSSTDDTAAFTAHWHRPSAILVRVTGEIDAVNAGHLTEYATRYLDGHRALVLDLEGLRFFGTDGLVALDEIRRHCAMEGIDWSVIPGRAVAKLLDIGGDSSTFPLSDSIPEVWSKLAL</sequence>
<dbReference type="Pfam" id="PF01740">
    <property type="entry name" value="STAS"/>
    <property type="match status" value="1"/>
</dbReference>
<dbReference type="InterPro" id="IPR002645">
    <property type="entry name" value="STAS_dom"/>
</dbReference>
<dbReference type="EMBL" id="MLIS01000002">
    <property type="protein sequence ID" value="OHU76948.1"/>
    <property type="molecule type" value="Genomic_DNA"/>
</dbReference>
<dbReference type="RefSeq" id="WP_070924114.1">
    <property type="nucleotide sequence ID" value="NZ_CP050145.1"/>
</dbReference>
<protein>
    <recommendedName>
        <fullName evidence="1">STAS domain-containing protein</fullName>
    </recommendedName>
</protein>
<organism evidence="2 3">
    <name type="scientific">Mycobacteroides chelonae</name>
    <name type="common">Mycobacterium chelonae</name>
    <dbReference type="NCBI Taxonomy" id="1774"/>
    <lineage>
        <taxon>Bacteria</taxon>
        <taxon>Bacillati</taxon>
        <taxon>Actinomycetota</taxon>
        <taxon>Actinomycetes</taxon>
        <taxon>Mycobacteriales</taxon>
        <taxon>Mycobacteriaceae</taxon>
        <taxon>Mycobacteroides</taxon>
    </lineage>
</organism>
<evidence type="ECO:0000313" key="2">
    <source>
        <dbReference type="EMBL" id="OHU76948.1"/>
    </source>
</evidence>
<dbReference type="Proteomes" id="UP000179441">
    <property type="component" value="Unassembled WGS sequence"/>
</dbReference>
<dbReference type="PROSITE" id="PS50801">
    <property type="entry name" value="STAS"/>
    <property type="match status" value="1"/>
</dbReference>
<dbReference type="Gene3D" id="3.30.750.24">
    <property type="entry name" value="STAS domain"/>
    <property type="match status" value="1"/>
</dbReference>
<proteinExistence type="predicted"/>
<feature type="domain" description="STAS" evidence="1">
    <location>
        <begin position="39"/>
        <end position="102"/>
    </location>
</feature>
<reference evidence="2 3" key="1">
    <citation type="submission" date="2016-10" db="EMBL/GenBank/DDBJ databases">
        <title>Evaluation of Human, Veterinary and Environmental Mycobacterium chelonae Isolates by Core Genome Phylogenomic Analysis, Targeted Gene Comparison, and Anti-microbial Susceptibility Patterns: A Tale of Mistaken Identities.</title>
        <authorList>
            <person name="Fogelson S.B."/>
            <person name="Camus A.C."/>
            <person name="Lorenz W."/>
            <person name="Vasireddy R."/>
            <person name="Vasireddy S."/>
            <person name="Smith T."/>
            <person name="Brown-Elliott B.A."/>
            <person name="Wallace R.J.Jr."/>
            <person name="Hasan N.A."/>
            <person name="Reischl U."/>
            <person name="Sanchez S."/>
        </authorList>
    </citation>
    <scope>NUCLEOTIDE SEQUENCE [LARGE SCALE GENOMIC DNA]</scope>
    <source>
        <strain evidence="2 3">15518</strain>
    </source>
</reference>